<dbReference type="GO" id="GO:0000976">
    <property type="term" value="F:transcription cis-regulatory region binding"/>
    <property type="evidence" value="ECO:0007669"/>
    <property type="project" value="TreeGrafter"/>
</dbReference>
<keyword evidence="2" id="KW-1185">Reference proteome</keyword>
<dbReference type="GO" id="GO:0005669">
    <property type="term" value="C:transcription factor TFIID complex"/>
    <property type="evidence" value="ECO:0007669"/>
    <property type="project" value="InterPro"/>
</dbReference>
<accession>A0A0L0BUE3</accession>
<sequence length="321" mass="35932">MCIEKCYVNGLETTFNHFDLLSTPPKHPTSWDGHQYSLYEQKLAPLMQQVGPGELTIKIPESVEIKEPDANTFIASHSTKEKTYEPLTVRVDYHLLDGPNEGLSMIGSDGPEPHCYTTHNPIVDPNTGNFIVYGLADYDIWDNPSQKQFITDVVNEIHKLQRLDRWLPSRHYIITTTALKMGNLLISAGYGEPRMDKLLLNTKPEEAEEVRLTATDLLLDLGGYKNETVMNYLIEMMLNGTSSAIRSGLLKSLVRLVGHTGINGEFPTEGTSPMSLRQHALARKSINNSLPLLRKSLGSETPFTGPIWKALVDKRTGSLER</sequence>
<reference evidence="1 2" key="1">
    <citation type="journal article" date="2015" name="Nat. Commun.">
        <title>Lucilia cuprina genome unlocks parasitic fly biology to underpin future interventions.</title>
        <authorList>
            <person name="Anstead C.A."/>
            <person name="Korhonen P.K."/>
            <person name="Young N.D."/>
            <person name="Hall R.S."/>
            <person name="Jex A.R."/>
            <person name="Murali S.C."/>
            <person name="Hughes D.S."/>
            <person name="Lee S.F."/>
            <person name="Perry T."/>
            <person name="Stroehlein A.J."/>
            <person name="Ansell B.R."/>
            <person name="Breugelmans B."/>
            <person name="Hofmann A."/>
            <person name="Qu J."/>
            <person name="Dugan S."/>
            <person name="Lee S.L."/>
            <person name="Chao H."/>
            <person name="Dinh H."/>
            <person name="Han Y."/>
            <person name="Doddapaneni H.V."/>
            <person name="Worley K.C."/>
            <person name="Muzny D.M."/>
            <person name="Ioannidis P."/>
            <person name="Waterhouse R.M."/>
            <person name="Zdobnov E.M."/>
            <person name="James P.J."/>
            <person name="Bagnall N.H."/>
            <person name="Kotze A.C."/>
            <person name="Gibbs R.A."/>
            <person name="Richards S."/>
            <person name="Batterham P."/>
            <person name="Gasser R.B."/>
        </authorList>
    </citation>
    <scope>NUCLEOTIDE SEQUENCE [LARGE SCALE GENOMIC DNA]</scope>
    <source>
        <strain evidence="1 2">LS</strain>
        <tissue evidence="1">Full body</tissue>
    </source>
</reference>
<name>A0A0L0BUE3_LUCCU</name>
<dbReference type="AlphaFoldDB" id="A0A0L0BUE3"/>
<dbReference type="PANTHER" id="PTHR15137:SF9">
    <property type="entry name" value="TRANSCRIPTION INITIATION FACTOR TFIID SUBUNIT 2"/>
    <property type="match status" value="1"/>
</dbReference>
<gene>
    <name evidence="1" type="ORF">FF38_04863</name>
</gene>
<evidence type="ECO:0000313" key="1">
    <source>
        <dbReference type="EMBL" id="KNC23646.1"/>
    </source>
</evidence>
<dbReference type="EMBL" id="JRES01001321">
    <property type="protein sequence ID" value="KNC23646.1"/>
    <property type="molecule type" value="Genomic_DNA"/>
</dbReference>
<dbReference type="PANTHER" id="PTHR15137">
    <property type="entry name" value="TRANSCRIPTION INITIATION FACTOR TFIID"/>
    <property type="match status" value="1"/>
</dbReference>
<proteinExistence type="predicted"/>
<evidence type="ECO:0000313" key="2">
    <source>
        <dbReference type="Proteomes" id="UP000037069"/>
    </source>
</evidence>
<protein>
    <submittedName>
        <fullName evidence="1">Uncharacterized protein</fullName>
    </submittedName>
</protein>
<dbReference type="GO" id="GO:0006367">
    <property type="term" value="P:transcription initiation at RNA polymerase II promoter"/>
    <property type="evidence" value="ECO:0007669"/>
    <property type="project" value="TreeGrafter"/>
</dbReference>
<comment type="caution">
    <text evidence="1">The sequence shown here is derived from an EMBL/GenBank/DDBJ whole genome shotgun (WGS) entry which is preliminary data.</text>
</comment>
<feature type="non-terminal residue" evidence="1">
    <location>
        <position position="321"/>
    </location>
</feature>
<dbReference type="STRING" id="7375.A0A0L0BUE3"/>
<dbReference type="GO" id="GO:0016251">
    <property type="term" value="F:RNA polymerase II general transcription initiation factor activity"/>
    <property type="evidence" value="ECO:0007669"/>
    <property type="project" value="TreeGrafter"/>
</dbReference>
<organism evidence="1 2">
    <name type="scientific">Lucilia cuprina</name>
    <name type="common">Green bottle fly</name>
    <name type="synonym">Australian sheep blowfly</name>
    <dbReference type="NCBI Taxonomy" id="7375"/>
    <lineage>
        <taxon>Eukaryota</taxon>
        <taxon>Metazoa</taxon>
        <taxon>Ecdysozoa</taxon>
        <taxon>Arthropoda</taxon>
        <taxon>Hexapoda</taxon>
        <taxon>Insecta</taxon>
        <taxon>Pterygota</taxon>
        <taxon>Neoptera</taxon>
        <taxon>Endopterygota</taxon>
        <taxon>Diptera</taxon>
        <taxon>Brachycera</taxon>
        <taxon>Muscomorpha</taxon>
        <taxon>Oestroidea</taxon>
        <taxon>Calliphoridae</taxon>
        <taxon>Luciliinae</taxon>
        <taxon>Lucilia</taxon>
    </lineage>
</organism>
<dbReference type="Proteomes" id="UP000037069">
    <property type="component" value="Unassembled WGS sequence"/>
</dbReference>
<dbReference type="GO" id="GO:0003682">
    <property type="term" value="F:chromatin binding"/>
    <property type="evidence" value="ECO:0007669"/>
    <property type="project" value="TreeGrafter"/>
</dbReference>
<dbReference type="InterPro" id="IPR037813">
    <property type="entry name" value="TAF2"/>
</dbReference>